<dbReference type="AlphaFoldDB" id="A0A6M0QNM7"/>
<organism evidence="1 2">
    <name type="scientific">Tabrizicola oligotrophica</name>
    <dbReference type="NCBI Taxonomy" id="2710650"/>
    <lineage>
        <taxon>Bacteria</taxon>
        <taxon>Pseudomonadati</taxon>
        <taxon>Pseudomonadota</taxon>
        <taxon>Alphaproteobacteria</taxon>
        <taxon>Rhodobacterales</taxon>
        <taxon>Paracoccaceae</taxon>
        <taxon>Tabrizicola</taxon>
    </lineage>
</organism>
<accession>A0A6M0QNM7</accession>
<evidence type="ECO:0000313" key="2">
    <source>
        <dbReference type="Proteomes" id="UP000477782"/>
    </source>
</evidence>
<sequence length="85" mass="9438">MGLQTTFHAPHGGADFLGWRKARNGSTEIVYDDGVTRRMVWRVASAANEARIVEALRVSVSSLRVLPTLYDELKKRAIAIERVGV</sequence>
<dbReference type="Proteomes" id="UP000477782">
    <property type="component" value="Unassembled WGS sequence"/>
</dbReference>
<comment type="caution">
    <text evidence="1">The sequence shown here is derived from an EMBL/GenBank/DDBJ whole genome shotgun (WGS) entry which is preliminary data.</text>
</comment>
<proteinExistence type="predicted"/>
<gene>
    <name evidence="1" type="ORF">G4Z14_02020</name>
</gene>
<protein>
    <submittedName>
        <fullName evidence="1">Uncharacterized protein</fullName>
    </submittedName>
</protein>
<dbReference type="RefSeq" id="WP_164623074.1">
    <property type="nucleotide sequence ID" value="NZ_JAAIVJ010000001.1"/>
</dbReference>
<dbReference type="EMBL" id="JAAIVJ010000001">
    <property type="protein sequence ID" value="NEY89060.1"/>
    <property type="molecule type" value="Genomic_DNA"/>
</dbReference>
<name>A0A6M0QNM7_9RHOB</name>
<keyword evidence="2" id="KW-1185">Reference proteome</keyword>
<evidence type="ECO:0000313" key="1">
    <source>
        <dbReference type="EMBL" id="NEY89060.1"/>
    </source>
</evidence>
<reference evidence="1 2" key="1">
    <citation type="submission" date="2020-02" db="EMBL/GenBank/DDBJ databases">
        <authorList>
            <person name="Chen W.-M."/>
        </authorList>
    </citation>
    <scope>NUCLEOTIDE SEQUENCE [LARGE SCALE GENOMIC DNA]</scope>
    <source>
        <strain evidence="1 2">KMS-5</strain>
    </source>
</reference>